<accession>A0ABU3P9S4</accession>
<comment type="caution">
    <text evidence="3">The sequence shown here is derived from an EMBL/GenBank/DDBJ whole genome shotgun (WGS) entry which is preliminary data.</text>
</comment>
<dbReference type="EC" id="1.-.-.-" evidence="3"/>
<evidence type="ECO:0000259" key="2">
    <source>
        <dbReference type="Pfam" id="PF02525"/>
    </source>
</evidence>
<proteinExistence type="predicted"/>
<gene>
    <name evidence="3" type="ORF">RQP53_08485</name>
</gene>
<protein>
    <submittedName>
        <fullName evidence="3">NAD(P)H-dependent oxidoreductase</fullName>
        <ecNumber evidence="3">1.-.-.-</ecNumber>
    </submittedName>
</protein>
<dbReference type="Proteomes" id="UP001246372">
    <property type="component" value="Unassembled WGS sequence"/>
</dbReference>
<evidence type="ECO:0000256" key="1">
    <source>
        <dbReference type="ARBA" id="ARBA00023002"/>
    </source>
</evidence>
<dbReference type="RefSeq" id="WP_315649786.1">
    <property type="nucleotide sequence ID" value="NZ_JAVXZY010000002.1"/>
</dbReference>
<dbReference type="GO" id="GO:0016491">
    <property type="term" value="F:oxidoreductase activity"/>
    <property type="evidence" value="ECO:0007669"/>
    <property type="project" value="UniProtKB-KW"/>
</dbReference>
<dbReference type="InterPro" id="IPR029039">
    <property type="entry name" value="Flavoprotein-like_sf"/>
</dbReference>
<dbReference type="Pfam" id="PF02525">
    <property type="entry name" value="Flavodoxin_2"/>
    <property type="match status" value="1"/>
</dbReference>
<dbReference type="PANTHER" id="PTHR47307:SF2">
    <property type="entry name" value="GLUTATHIONE-REGULATED POTASSIUM-EFFLUX SYSTEM ANCILLARY PROTEIN KEFF"/>
    <property type="match status" value="1"/>
</dbReference>
<name>A0ABU3P9S4_9BURK</name>
<dbReference type="SUPFAM" id="SSF52218">
    <property type="entry name" value="Flavoproteins"/>
    <property type="match status" value="1"/>
</dbReference>
<keyword evidence="1 3" id="KW-0560">Oxidoreductase</keyword>
<organism evidence="3 4">
    <name type="scientific">Roseateles aquae</name>
    <dbReference type="NCBI Taxonomy" id="3077235"/>
    <lineage>
        <taxon>Bacteria</taxon>
        <taxon>Pseudomonadati</taxon>
        <taxon>Pseudomonadota</taxon>
        <taxon>Betaproteobacteria</taxon>
        <taxon>Burkholderiales</taxon>
        <taxon>Sphaerotilaceae</taxon>
        <taxon>Roseateles</taxon>
    </lineage>
</organism>
<dbReference type="PANTHER" id="PTHR47307">
    <property type="entry name" value="GLUTATHIONE-REGULATED POTASSIUM-EFFLUX SYSTEM ANCILLARY PROTEIN KEFG"/>
    <property type="match status" value="1"/>
</dbReference>
<dbReference type="InterPro" id="IPR003680">
    <property type="entry name" value="Flavodoxin_fold"/>
</dbReference>
<dbReference type="Gene3D" id="3.40.50.360">
    <property type="match status" value="1"/>
</dbReference>
<reference evidence="3" key="1">
    <citation type="submission" date="2023-09" db="EMBL/GenBank/DDBJ databases">
        <title>Paucibacter sp. APW11 Genome sequencing and assembly.</title>
        <authorList>
            <person name="Kim I."/>
        </authorList>
    </citation>
    <scope>NUCLEOTIDE SEQUENCE</scope>
    <source>
        <strain evidence="3">APW11</strain>
    </source>
</reference>
<dbReference type="EMBL" id="JAVXZY010000002">
    <property type="protein sequence ID" value="MDT8999299.1"/>
    <property type="molecule type" value="Genomic_DNA"/>
</dbReference>
<dbReference type="InterPro" id="IPR046980">
    <property type="entry name" value="KefG/KefF"/>
</dbReference>
<feature type="domain" description="Flavodoxin-like fold" evidence="2">
    <location>
        <begin position="3"/>
        <end position="168"/>
    </location>
</feature>
<keyword evidence="4" id="KW-1185">Reference proteome</keyword>
<evidence type="ECO:0000313" key="4">
    <source>
        <dbReference type="Proteomes" id="UP001246372"/>
    </source>
</evidence>
<evidence type="ECO:0000313" key="3">
    <source>
        <dbReference type="EMBL" id="MDT8999299.1"/>
    </source>
</evidence>
<sequence length="209" mass="23015">MSEILVLASHPDLARSRVTRALLQRLRPLAASRPELLALRELYRLYPDFVIDSTAEREALAAARLIVWLHPLHWYSMPALMKLWLDEVLALGWAYGPAGTALQGKDLWLVCSTGGTAESYTAAGHNGHAIEHFLLPQLQTARLCGMRFLPPLLLHGAHQLGEVDLDQHALLLEQRLLSHPQWCADLPALACPALPATARPDQTPPGASQ</sequence>